<comment type="caution">
    <text evidence="1">The sequence shown here is derived from an EMBL/GenBank/DDBJ whole genome shotgun (WGS) entry which is preliminary data.</text>
</comment>
<accession>A0A934JPD0</accession>
<dbReference type="Proteomes" id="UP000628710">
    <property type="component" value="Unassembled WGS sequence"/>
</dbReference>
<keyword evidence="2" id="KW-1185">Reference proteome</keyword>
<evidence type="ECO:0000313" key="2">
    <source>
        <dbReference type="Proteomes" id="UP000628710"/>
    </source>
</evidence>
<organism evidence="1 2">
    <name type="scientific">Marinomonas transparens</name>
    <dbReference type="NCBI Taxonomy" id="2795388"/>
    <lineage>
        <taxon>Bacteria</taxon>
        <taxon>Pseudomonadati</taxon>
        <taxon>Pseudomonadota</taxon>
        <taxon>Gammaproteobacteria</taxon>
        <taxon>Oceanospirillales</taxon>
        <taxon>Oceanospirillaceae</taxon>
        <taxon>Marinomonas</taxon>
    </lineage>
</organism>
<dbReference type="AlphaFoldDB" id="A0A934JPD0"/>
<name>A0A934JPD0_9GAMM</name>
<sequence>MGMQMSEELSDLTYWLALEIAKHDPIVDFNVIYEGSLELDFLYQLLTSKAQRYWWDTFGVELNPVTINNAFFRAIAMLHQRNVEFSQSRNVAETEWVKELLHL</sequence>
<dbReference type="EMBL" id="JAEMNX010000025">
    <property type="protein sequence ID" value="MBJ7539491.1"/>
    <property type="molecule type" value="Genomic_DNA"/>
</dbReference>
<gene>
    <name evidence="1" type="ORF">I8J31_17565</name>
</gene>
<protein>
    <submittedName>
        <fullName evidence="1">Uncharacterized protein</fullName>
    </submittedName>
</protein>
<evidence type="ECO:0000313" key="1">
    <source>
        <dbReference type="EMBL" id="MBJ7539491.1"/>
    </source>
</evidence>
<reference evidence="1" key="1">
    <citation type="submission" date="2020-12" db="EMBL/GenBank/DDBJ databases">
        <title>Marinomonas arctica sp. nov., a psychrotolerant bacterium isolated from the Arctic.</title>
        <authorList>
            <person name="Zhang Y."/>
        </authorList>
    </citation>
    <scope>NUCLEOTIDE SEQUENCE</scope>
    <source>
        <strain evidence="1">C1424</strain>
    </source>
</reference>
<proteinExistence type="predicted"/>